<evidence type="ECO:0000313" key="2">
    <source>
        <dbReference type="Proteomes" id="UP000054995"/>
    </source>
</evidence>
<name>A0A0V1FU75_TRIPS</name>
<dbReference type="EMBL" id="JYDT01000030">
    <property type="protein sequence ID" value="KRY89578.1"/>
    <property type="molecule type" value="Genomic_DNA"/>
</dbReference>
<keyword evidence="2" id="KW-1185">Reference proteome</keyword>
<dbReference type="Proteomes" id="UP000054995">
    <property type="component" value="Unassembled WGS sequence"/>
</dbReference>
<protein>
    <submittedName>
        <fullName evidence="1">Uncharacterized protein</fullName>
    </submittedName>
</protein>
<reference evidence="1 2" key="1">
    <citation type="submission" date="2015-01" db="EMBL/GenBank/DDBJ databases">
        <title>Evolution of Trichinella species and genotypes.</title>
        <authorList>
            <person name="Korhonen P.K."/>
            <person name="Edoardo P."/>
            <person name="Giuseppe L.R."/>
            <person name="Gasser R.B."/>
        </authorList>
    </citation>
    <scope>NUCLEOTIDE SEQUENCE [LARGE SCALE GENOMIC DNA]</scope>
    <source>
        <strain evidence="1">ISS470</strain>
    </source>
</reference>
<sequence length="178" mass="20919">MREKSPNNKLLTNKAHRQRLEIEKFTSSQNFTAEFREWRFPLSPIRKMLKSKYGYSNTSSDIQQTITQKTVLLRSGLLHDILEQLEYQNTEAQSNLHGTASPRTSRRSKLYRKVTKDEHFFAYAAHYHAENRGISKWSTNGGTSARKPTEMCSEISKSFRTEANHNLKNRLYMRRLFN</sequence>
<comment type="caution">
    <text evidence="1">The sequence shown here is derived from an EMBL/GenBank/DDBJ whole genome shotgun (WGS) entry which is preliminary data.</text>
</comment>
<dbReference type="AlphaFoldDB" id="A0A0V1FU75"/>
<gene>
    <name evidence="1" type="ORF">T4D_2113</name>
</gene>
<organism evidence="1 2">
    <name type="scientific">Trichinella pseudospiralis</name>
    <name type="common">Parasitic roundworm</name>
    <dbReference type="NCBI Taxonomy" id="6337"/>
    <lineage>
        <taxon>Eukaryota</taxon>
        <taxon>Metazoa</taxon>
        <taxon>Ecdysozoa</taxon>
        <taxon>Nematoda</taxon>
        <taxon>Enoplea</taxon>
        <taxon>Dorylaimia</taxon>
        <taxon>Trichinellida</taxon>
        <taxon>Trichinellidae</taxon>
        <taxon>Trichinella</taxon>
    </lineage>
</organism>
<accession>A0A0V1FU75</accession>
<evidence type="ECO:0000313" key="1">
    <source>
        <dbReference type="EMBL" id="KRY89578.1"/>
    </source>
</evidence>
<proteinExistence type="predicted"/>